<sequence length="110" mass="12538">MYVVFFILALILIKIGYTRYFPVHGITRTELRIDDMENKVVVDVRDYQDAGSGSVQGAITIPTAYLKRFSCQIPKGNLHIISSNQLEANFGIRFLRRKGFHISSYSVIHS</sequence>
<accession>A0A5J4JJ66</accession>
<keyword evidence="2" id="KW-1185">Reference proteome</keyword>
<evidence type="ECO:0000313" key="1">
    <source>
        <dbReference type="EMBL" id="GER71269.1"/>
    </source>
</evidence>
<dbReference type="InterPro" id="IPR036873">
    <property type="entry name" value="Rhodanese-like_dom_sf"/>
</dbReference>
<gene>
    <name evidence="1" type="ORF">BpJC7_25720</name>
</gene>
<dbReference type="SUPFAM" id="SSF52821">
    <property type="entry name" value="Rhodanese/Cell cycle control phosphatase"/>
    <property type="match status" value="1"/>
</dbReference>
<dbReference type="EMBL" id="BKZQ01000042">
    <property type="protein sequence ID" value="GER71269.1"/>
    <property type="molecule type" value="Genomic_DNA"/>
</dbReference>
<protein>
    <recommendedName>
        <fullName evidence="3">Sulfurtransferase</fullName>
    </recommendedName>
</protein>
<comment type="caution">
    <text evidence="1">The sequence shown here is derived from an EMBL/GenBank/DDBJ whole genome shotgun (WGS) entry which is preliminary data.</text>
</comment>
<dbReference type="Proteomes" id="UP000391919">
    <property type="component" value="Unassembled WGS sequence"/>
</dbReference>
<evidence type="ECO:0000313" key="2">
    <source>
        <dbReference type="Proteomes" id="UP000391919"/>
    </source>
</evidence>
<dbReference type="RefSeq" id="WP_151681578.1">
    <property type="nucleotide sequence ID" value="NZ_BKZP01000020.1"/>
</dbReference>
<dbReference type="AlphaFoldDB" id="A0A5J4JJ66"/>
<organism evidence="1 2">
    <name type="scientific">Weizmannia acidilactici</name>
    <dbReference type="NCBI Taxonomy" id="2607726"/>
    <lineage>
        <taxon>Bacteria</taxon>
        <taxon>Bacillati</taxon>
        <taxon>Bacillota</taxon>
        <taxon>Bacilli</taxon>
        <taxon>Bacillales</taxon>
        <taxon>Bacillaceae</taxon>
        <taxon>Heyndrickxia</taxon>
    </lineage>
</organism>
<proteinExistence type="predicted"/>
<reference evidence="1 2" key="1">
    <citation type="submission" date="2019-09" db="EMBL/GenBank/DDBJ databases">
        <title>Draft genome sequence of Bacillus sp. JC-7.</title>
        <authorList>
            <person name="Tanaka N."/>
            <person name="Shiwa Y."/>
            <person name="Fujita N."/>
            <person name="Tanasupawat S."/>
        </authorList>
    </citation>
    <scope>NUCLEOTIDE SEQUENCE [LARGE SCALE GENOMIC DNA]</scope>
    <source>
        <strain evidence="1 2">JC-7</strain>
    </source>
</reference>
<name>A0A5J4JJ66_9BACI</name>
<evidence type="ECO:0008006" key="3">
    <source>
        <dbReference type="Google" id="ProtNLM"/>
    </source>
</evidence>